<comment type="caution">
    <text evidence="1">The sequence shown here is derived from an EMBL/GenBank/DDBJ whole genome shotgun (WGS) entry which is preliminary data.</text>
</comment>
<sequence length="106" mass="11977">MGIKPYELDLGQNDIYCNAVCDPITEFCQSFDFDLHEGFLGISEDTIGHTGSAYELEQDKTGFEAQHKEFCYSIDSKNGYPLASEESEMTWEMIPDSPVCQSWMGI</sequence>
<dbReference type="AlphaFoldDB" id="A0AAN9TYL6"/>
<keyword evidence="2" id="KW-1185">Reference proteome</keyword>
<accession>A0AAN9TYL6</accession>
<name>A0AAN9TYL6_9PEZI</name>
<evidence type="ECO:0000313" key="1">
    <source>
        <dbReference type="EMBL" id="KAK7731803.1"/>
    </source>
</evidence>
<protein>
    <submittedName>
        <fullName evidence="1">Uncharacterized protein</fullName>
    </submittedName>
</protein>
<dbReference type="EMBL" id="JAJSPL020000053">
    <property type="protein sequence ID" value="KAK7731803.1"/>
    <property type="molecule type" value="Genomic_DNA"/>
</dbReference>
<gene>
    <name evidence="1" type="ORF">SLS53_008624</name>
</gene>
<reference evidence="1 2" key="1">
    <citation type="journal article" date="2023" name="PLoS ONE">
        <title>Cytospora paraplurivora sp. nov. isolated from orchards with fruit tree decline syndrome in Ontario, Canada.</title>
        <authorList>
            <person name="Ilyukhin E."/>
            <person name="Nguyen H.D.T."/>
            <person name="Castle A.J."/>
            <person name="Ellouze W."/>
        </authorList>
    </citation>
    <scope>NUCLEOTIDE SEQUENCE [LARGE SCALE GENOMIC DNA]</scope>
    <source>
        <strain evidence="1 2">FDS-564</strain>
    </source>
</reference>
<organism evidence="1 2">
    <name type="scientific">Cytospora paraplurivora</name>
    <dbReference type="NCBI Taxonomy" id="2898453"/>
    <lineage>
        <taxon>Eukaryota</taxon>
        <taxon>Fungi</taxon>
        <taxon>Dikarya</taxon>
        <taxon>Ascomycota</taxon>
        <taxon>Pezizomycotina</taxon>
        <taxon>Sordariomycetes</taxon>
        <taxon>Sordariomycetidae</taxon>
        <taxon>Diaporthales</taxon>
        <taxon>Cytosporaceae</taxon>
        <taxon>Cytospora</taxon>
    </lineage>
</organism>
<proteinExistence type="predicted"/>
<dbReference type="Proteomes" id="UP001320245">
    <property type="component" value="Unassembled WGS sequence"/>
</dbReference>
<evidence type="ECO:0000313" key="2">
    <source>
        <dbReference type="Proteomes" id="UP001320245"/>
    </source>
</evidence>